<evidence type="ECO:0000256" key="2">
    <source>
        <dbReference type="ARBA" id="ARBA00009854"/>
    </source>
</evidence>
<proteinExistence type="inferred from homology"/>
<comment type="caution">
    <text evidence="10">The sequence shown here is derived from an EMBL/GenBank/DDBJ whole genome shotgun (WGS) entry which is preliminary data.</text>
</comment>
<dbReference type="EMBL" id="QGTJ01000003">
    <property type="protein sequence ID" value="PWV63166.1"/>
    <property type="molecule type" value="Genomic_DNA"/>
</dbReference>
<dbReference type="InterPro" id="IPR006037">
    <property type="entry name" value="RCK_C"/>
</dbReference>
<dbReference type="InterPro" id="IPR036721">
    <property type="entry name" value="RCK_C_sf"/>
</dbReference>
<dbReference type="OrthoDB" id="5166626at2"/>
<comment type="subcellular location">
    <subcellularLocation>
        <location evidence="1">Cell membrane</location>
        <topology evidence="1">Multi-pass membrane protein</topology>
    </subcellularLocation>
</comment>
<keyword evidence="11" id="KW-1185">Reference proteome</keyword>
<evidence type="ECO:0000256" key="4">
    <source>
        <dbReference type="ARBA" id="ARBA00022475"/>
    </source>
</evidence>
<protein>
    <submittedName>
        <fullName evidence="10">Putative transport protein</fullName>
    </submittedName>
</protein>
<feature type="transmembrane region" description="Helical" evidence="8">
    <location>
        <begin position="447"/>
        <end position="466"/>
    </location>
</feature>
<feature type="transmembrane region" description="Helical" evidence="8">
    <location>
        <begin position="96"/>
        <end position="117"/>
    </location>
</feature>
<dbReference type="GO" id="GO:0005886">
    <property type="term" value="C:plasma membrane"/>
    <property type="evidence" value="ECO:0007669"/>
    <property type="project" value="UniProtKB-SubCell"/>
</dbReference>
<evidence type="ECO:0000313" key="10">
    <source>
        <dbReference type="EMBL" id="PWV63166.1"/>
    </source>
</evidence>
<dbReference type="GO" id="GO:0006813">
    <property type="term" value="P:potassium ion transport"/>
    <property type="evidence" value="ECO:0007669"/>
    <property type="project" value="InterPro"/>
</dbReference>
<evidence type="ECO:0000256" key="6">
    <source>
        <dbReference type="ARBA" id="ARBA00022989"/>
    </source>
</evidence>
<dbReference type="Gene3D" id="3.30.70.1450">
    <property type="entry name" value="Regulator of K+ conductance, C-terminal domain"/>
    <property type="match status" value="1"/>
</dbReference>
<dbReference type="GO" id="GO:0008324">
    <property type="term" value="F:monoatomic cation transmembrane transporter activity"/>
    <property type="evidence" value="ECO:0007669"/>
    <property type="project" value="InterPro"/>
</dbReference>
<evidence type="ECO:0000313" key="11">
    <source>
        <dbReference type="Proteomes" id="UP000246569"/>
    </source>
</evidence>
<feature type="transmembrane region" description="Helical" evidence="8">
    <location>
        <begin position="153"/>
        <end position="174"/>
    </location>
</feature>
<feature type="transmembrane region" description="Helical" evidence="8">
    <location>
        <begin position="378"/>
        <end position="397"/>
    </location>
</feature>
<dbReference type="PANTHER" id="PTHR30445:SF3">
    <property type="entry name" value="TRANSPORT PROTEIN YIDE-RELATED"/>
    <property type="match status" value="1"/>
</dbReference>
<comment type="similarity">
    <text evidence="2">Belongs to the AAE transporter (TC 2.A.81) family.</text>
</comment>
<dbReference type="RefSeq" id="WP_110017678.1">
    <property type="nucleotide sequence ID" value="NZ_QGTJ01000003.1"/>
</dbReference>
<feature type="transmembrane region" description="Helical" evidence="8">
    <location>
        <begin position="64"/>
        <end position="89"/>
    </location>
</feature>
<organism evidence="10 11">
    <name type="scientific">Plasticicumulans acidivorans</name>
    <dbReference type="NCBI Taxonomy" id="886464"/>
    <lineage>
        <taxon>Bacteria</taxon>
        <taxon>Pseudomonadati</taxon>
        <taxon>Pseudomonadota</taxon>
        <taxon>Gammaproteobacteria</taxon>
        <taxon>Candidatus Competibacteraceae</taxon>
        <taxon>Plasticicumulans</taxon>
    </lineage>
</organism>
<dbReference type="Pfam" id="PF02080">
    <property type="entry name" value="TrkA_C"/>
    <property type="match status" value="1"/>
</dbReference>
<reference evidence="10 11" key="1">
    <citation type="submission" date="2018-05" db="EMBL/GenBank/DDBJ databases">
        <title>Genomic Encyclopedia of Type Strains, Phase IV (KMG-IV): sequencing the most valuable type-strain genomes for metagenomic binning, comparative biology and taxonomic classification.</title>
        <authorList>
            <person name="Goeker M."/>
        </authorList>
    </citation>
    <scope>NUCLEOTIDE SEQUENCE [LARGE SCALE GENOMIC DNA]</scope>
    <source>
        <strain evidence="10 11">DSM 23606</strain>
    </source>
</reference>
<dbReference type="PANTHER" id="PTHR30445">
    <property type="entry name" value="K(+)_H(+) ANTIPORTER SUBUNIT KHTT"/>
    <property type="match status" value="1"/>
</dbReference>
<evidence type="ECO:0000256" key="3">
    <source>
        <dbReference type="ARBA" id="ARBA00022448"/>
    </source>
</evidence>
<feature type="transmembrane region" description="Helical" evidence="8">
    <location>
        <begin position="409"/>
        <end position="427"/>
    </location>
</feature>
<keyword evidence="6 8" id="KW-1133">Transmembrane helix</keyword>
<dbReference type="InterPro" id="IPR050144">
    <property type="entry name" value="AAE_transporter"/>
</dbReference>
<name>A0A317MW84_9GAMM</name>
<sequence>MDSVLQFLSGQEILLLFILISIGSLFGRVRLSGVSLGASAVLFVAIGISAYANAQGFKLQVPETLGTLGLTLFTFSVGLVSGASFFASLRRGLGPIVAMVLVVLLGALVAVVVGRLLGLDSATIAGSFAGALTNTPALAAAREAAHNNTLPTVGYAVTYIFGVIGMLVATTLALRHRAQDTDAPPPLVNCTVRVETTAQPSIREIEKRHGSQIRFSRVRHDGEGHVHAATLSEVLERNDLVTVVGPADQVESVTHELGHHSSHALEIDRSELDFRRITLSNGKLAGRTITELGLLPRFGATISRVRRGDVDMLATDHFVLQLGDRLRVIAPREQIHAVSEYLGDSARGLSDINPIALGLGMVLGILLGHVAFPVPGTVFSIGSAAGTLVVGLILGNIGRIGPLVTTIPYTAAQALSELGMLVFLAQAGSKAGGEIGHAFTSGAWIDILLLGIAVTSTVGAGLYFVMRRLFGMGGTQLAGVMGGTQTQPAVLAFANSRTDHDSRVALGYALVYPAAMITKILLGQVLGRL</sequence>
<keyword evidence="7 8" id="KW-0472">Membrane</keyword>
<dbReference type="AlphaFoldDB" id="A0A317MW84"/>
<dbReference type="NCBIfam" id="TIGR01625">
    <property type="entry name" value="YidE_YbjL_dupl"/>
    <property type="match status" value="2"/>
</dbReference>
<evidence type="ECO:0000256" key="7">
    <source>
        <dbReference type="ARBA" id="ARBA00023136"/>
    </source>
</evidence>
<evidence type="ECO:0000256" key="1">
    <source>
        <dbReference type="ARBA" id="ARBA00004651"/>
    </source>
</evidence>
<dbReference type="PROSITE" id="PS51202">
    <property type="entry name" value="RCK_C"/>
    <property type="match status" value="1"/>
</dbReference>
<feature type="transmembrane region" description="Helical" evidence="8">
    <location>
        <begin position="6"/>
        <end position="26"/>
    </location>
</feature>
<keyword evidence="4" id="KW-1003">Cell membrane</keyword>
<dbReference type="InterPro" id="IPR006512">
    <property type="entry name" value="YidE_YbjL"/>
</dbReference>
<keyword evidence="3" id="KW-0813">Transport</keyword>
<accession>A0A317MW84</accession>
<dbReference type="Pfam" id="PF06826">
    <property type="entry name" value="Asp-Al_Ex"/>
    <property type="match status" value="2"/>
</dbReference>
<dbReference type="SUPFAM" id="SSF116726">
    <property type="entry name" value="TrkA C-terminal domain-like"/>
    <property type="match status" value="1"/>
</dbReference>
<feature type="transmembrane region" description="Helical" evidence="8">
    <location>
        <begin position="505"/>
        <end position="526"/>
    </location>
</feature>
<feature type="transmembrane region" description="Helical" evidence="8">
    <location>
        <begin position="355"/>
        <end position="372"/>
    </location>
</feature>
<keyword evidence="5 8" id="KW-0812">Transmembrane</keyword>
<feature type="transmembrane region" description="Helical" evidence="8">
    <location>
        <begin position="33"/>
        <end position="52"/>
    </location>
</feature>
<dbReference type="Proteomes" id="UP000246569">
    <property type="component" value="Unassembled WGS sequence"/>
</dbReference>
<feature type="domain" description="RCK C-terminal" evidence="9">
    <location>
        <begin position="262"/>
        <end position="344"/>
    </location>
</feature>
<evidence type="ECO:0000259" key="9">
    <source>
        <dbReference type="PROSITE" id="PS51202"/>
    </source>
</evidence>
<evidence type="ECO:0000256" key="8">
    <source>
        <dbReference type="SAM" id="Phobius"/>
    </source>
</evidence>
<gene>
    <name evidence="10" type="ORF">C7443_10391</name>
</gene>
<evidence type="ECO:0000256" key="5">
    <source>
        <dbReference type="ARBA" id="ARBA00022692"/>
    </source>
</evidence>